<organism evidence="1 2">
    <name type="scientific">Gigaspora rosea</name>
    <dbReference type="NCBI Taxonomy" id="44941"/>
    <lineage>
        <taxon>Eukaryota</taxon>
        <taxon>Fungi</taxon>
        <taxon>Fungi incertae sedis</taxon>
        <taxon>Mucoromycota</taxon>
        <taxon>Glomeromycotina</taxon>
        <taxon>Glomeromycetes</taxon>
        <taxon>Diversisporales</taxon>
        <taxon>Gigasporaceae</taxon>
        <taxon>Gigaspora</taxon>
    </lineage>
</organism>
<accession>A0A397TV35</accession>
<evidence type="ECO:0000313" key="2">
    <source>
        <dbReference type="Proteomes" id="UP000266673"/>
    </source>
</evidence>
<dbReference type="Proteomes" id="UP000266673">
    <property type="component" value="Unassembled WGS sequence"/>
</dbReference>
<dbReference type="EMBL" id="QKWP01003647">
    <property type="protein sequence ID" value="RIB00768.1"/>
    <property type="molecule type" value="Genomic_DNA"/>
</dbReference>
<keyword evidence="2" id="KW-1185">Reference proteome</keyword>
<gene>
    <name evidence="1" type="ORF">C2G38_2129172</name>
</gene>
<evidence type="ECO:0000313" key="1">
    <source>
        <dbReference type="EMBL" id="RIB00768.1"/>
    </source>
</evidence>
<dbReference type="AlphaFoldDB" id="A0A397TV35"/>
<sequence>MYNKVYTCNTSSDYCRVLDCPTLKLKSWFEQFWKCLEHSNHGIVCHDHDQGTTRIYVTRI</sequence>
<proteinExistence type="predicted"/>
<protein>
    <submittedName>
        <fullName evidence="1">Uncharacterized protein</fullName>
    </submittedName>
</protein>
<comment type="caution">
    <text evidence="1">The sequence shown here is derived from an EMBL/GenBank/DDBJ whole genome shotgun (WGS) entry which is preliminary data.</text>
</comment>
<reference evidence="1 2" key="1">
    <citation type="submission" date="2018-06" db="EMBL/GenBank/DDBJ databases">
        <title>Comparative genomics reveals the genomic features of Rhizophagus irregularis, R. cerebriforme, R. diaphanum and Gigaspora rosea, and their symbiotic lifestyle signature.</title>
        <authorList>
            <person name="Morin E."/>
            <person name="San Clemente H."/>
            <person name="Chen E.C.H."/>
            <person name="De La Providencia I."/>
            <person name="Hainaut M."/>
            <person name="Kuo A."/>
            <person name="Kohler A."/>
            <person name="Murat C."/>
            <person name="Tang N."/>
            <person name="Roy S."/>
            <person name="Loubradou J."/>
            <person name="Henrissat B."/>
            <person name="Grigoriev I.V."/>
            <person name="Corradi N."/>
            <person name="Roux C."/>
            <person name="Martin F.M."/>
        </authorList>
    </citation>
    <scope>NUCLEOTIDE SEQUENCE [LARGE SCALE GENOMIC DNA]</scope>
    <source>
        <strain evidence="1 2">DAOM 194757</strain>
    </source>
</reference>
<name>A0A397TV35_9GLOM</name>